<dbReference type="EMBL" id="JANUAU010000001">
    <property type="protein sequence ID" value="MCS3676385.1"/>
    <property type="molecule type" value="Genomic_DNA"/>
</dbReference>
<gene>
    <name evidence="2" type="ORF">GGP71_000281</name>
</gene>
<feature type="coiled-coil region" evidence="1">
    <location>
        <begin position="166"/>
        <end position="193"/>
    </location>
</feature>
<name>A0A9X2PT99_9BACT</name>
<sequence>MSEKIKKIDNNKSKKLKNVFNETKRIVENERHKNSNQFVSYPLDWENGEWTLQISYGIGILDGPSLFEDLIGTGGFTLKNNDKKGKFQYVPDNRIRNINIKIIRSDSSSLSSKVDNSFYIFEKSGKWIPYAMSFSKPHVMTGIYKRGYVTLEKGNETLKDWSTFSSEFNEIKKENLEKEQKEVKEDVESYIEYIDENIGMEKIESFYKDKSQTI</sequence>
<keyword evidence="1" id="KW-0175">Coiled coil</keyword>
<organism evidence="2 3">
    <name type="scientific">Salinibacter ruber</name>
    <dbReference type="NCBI Taxonomy" id="146919"/>
    <lineage>
        <taxon>Bacteria</taxon>
        <taxon>Pseudomonadati</taxon>
        <taxon>Rhodothermota</taxon>
        <taxon>Rhodothermia</taxon>
        <taxon>Rhodothermales</taxon>
        <taxon>Salinibacteraceae</taxon>
        <taxon>Salinibacter</taxon>
    </lineage>
</organism>
<evidence type="ECO:0000256" key="1">
    <source>
        <dbReference type="SAM" id="Coils"/>
    </source>
</evidence>
<reference evidence="2" key="1">
    <citation type="submission" date="2022-08" db="EMBL/GenBank/DDBJ databases">
        <title>Genomic Encyclopedia of Type Strains, Phase V (KMG-V): Genome sequencing to study the core and pangenomes of soil and plant-associated prokaryotes.</title>
        <authorList>
            <person name="Whitman W."/>
        </authorList>
    </citation>
    <scope>NUCLEOTIDE SEQUENCE</scope>
    <source>
        <strain evidence="2">0</strain>
    </source>
</reference>
<dbReference type="AlphaFoldDB" id="A0A9X2PT99"/>
<dbReference type="Proteomes" id="UP001155027">
    <property type="component" value="Unassembled WGS sequence"/>
</dbReference>
<evidence type="ECO:0000313" key="2">
    <source>
        <dbReference type="EMBL" id="MCS3676385.1"/>
    </source>
</evidence>
<proteinExistence type="predicted"/>
<dbReference type="RefSeq" id="WP_259079215.1">
    <property type="nucleotide sequence ID" value="NZ_JANUAU010000001.1"/>
</dbReference>
<comment type="caution">
    <text evidence="2">The sequence shown here is derived from an EMBL/GenBank/DDBJ whole genome shotgun (WGS) entry which is preliminary data.</text>
</comment>
<evidence type="ECO:0000313" key="3">
    <source>
        <dbReference type="Proteomes" id="UP001155027"/>
    </source>
</evidence>
<accession>A0A9X2PT99</accession>
<protein>
    <submittedName>
        <fullName evidence="2">Uncharacterized protein</fullName>
    </submittedName>
</protein>